<dbReference type="Gene3D" id="2.40.160.20">
    <property type="match status" value="1"/>
</dbReference>
<gene>
    <name evidence="4" type="ORF">DMENIID0002_13500</name>
</gene>
<dbReference type="InterPro" id="IPR027385">
    <property type="entry name" value="Beta-barrel_OMP"/>
</dbReference>
<sequence>MKKLFLIAATSTALLTSATSFAETGGFYLKAEGGATKLNNTKMNSENSKTKKEDNLKFKSKTNAILGLGTGYYAMDNVRAELTLDFLVNPEFTNSRSETATDAGHKMTAKGQVMSLLLSGYVDLYDAGFAKFFAGAGIGMAQVKEKLTEEYTENKKVTTISAARKPANNFAYQLTVGASANVADGVNVELAYSWRDYGKTNSKNKDKKDTDKISTTAYRGHNLMAGLRFDI</sequence>
<feature type="domain" description="Outer membrane protein beta-barrel" evidence="3">
    <location>
        <begin position="9"/>
        <end position="229"/>
    </location>
</feature>
<name>A0AAT9GAD0_9RICK</name>
<dbReference type="SUPFAM" id="SSF56925">
    <property type="entry name" value="OMPA-like"/>
    <property type="match status" value="1"/>
</dbReference>
<evidence type="ECO:0000313" key="4">
    <source>
        <dbReference type="EMBL" id="BFD46704.1"/>
    </source>
</evidence>
<keyword evidence="1 2" id="KW-0732">Signal</keyword>
<dbReference type="InterPro" id="IPR011250">
    <property type="entry name" value="OMP/PagP_B-barrel"/>
</dbReference>
<dbReference type="AlphaFoldDB" id="A0AAT9GAD0"/>
<dbReference type="EMBL" id="AP029170">
    <property type="protein sequence ID" value="BFD46704.1"/>
    <property type="molecule type" value="Genomic_DNA"/>
</dbReference>
<evidence type="ECO:0000256" key="1">
    <source>
        <dbReference type="ARBA" id="ARBA00022729"/>
    </source>
</evidence>
<proteinExistence type="predicted"/>
<protein>
    <submittedName>
        <fullName evidence="4">Porin family protein</fullName>
    </submittedName>
</protein>
<reference evidence="4" key="1">
    <citation type="submission" date="2024-01" db="EMBL/GenBank/DDBJ databases">
        <title>Sequencing the genomes of a sandfly, Sergentomyia squamirostris, and its two endosymbionts.</title>
        <authorList>
            <person name="Itokawa K."/>
            <person name="Sanjoba C."/>
        </authorList>
    </citation>
    <scope>NUCLEOTIDE SEQUENCE</scope>
    <source>
        <strain evidence="4">RiSSQ</strain>
    </source>
</reference>
<dbReference type="Pfam" id="PF13505">
    <property type="entry name" value="OMP_b-brl"/>
    <property type="match status" value="1"/>
</dbReference>
<feature type="chain" id="PRO_5043860153" evidence="2">
    <location>
        <begin position="23"/>
        <end position="231"/>
    </location>
</feature>
<evidence type="ECO:0000259" key="3">
    <source>
        <dbReference type="Pfam" id="PF13505"/>
    </source>
</evidence>
<evidence type="ECO:0000256" key="2">
    <source>
        <dbReference type="SAM" id="SignalP"/>
    </source>
</evidence>
<feature type="signal peptide" evidence="2">
    <location>
        <begin position="1"/>
        <end position="22"/>
    </location>
</feature>
<accession>A0AAT9GAD0</accession>
<organism evidence="4">
    <name type="scientific">Candidatus Tisiphia endosymbiont of Sergentomyia squamirostris</name>
    <dbReference type="NCBI Taxonomy" id="3113639"/>
    <lineage>
        <taxon>Bacteria</taxon>
        <taxon>Pseudomonadati</taxon>
        <taxon>Pseudomonadota</taxon>
        <taxon>Alphaproteobacteria</taxon>
        <taxon>Rickettsiales</taxon>
        <taxon>Rickettsiaceae</taxon>
        <taxon>Rickettsieae</taxon>
        <taxon>Candidatus Tisiphia</taxon>
    </lineage>
</organism>